<sequence>MIQTAIEEKVPFKWVTGDSIYGGDPKLRRWLEEQEIAFVLAVPKNEPLWYEGFKQWPAIEIAGQVEPKDWQRLSAGEGAKGPRLYDWAVVPLRRLQVAEEAYLGHYLLLRRSLEDPTDIA</sequence>
<gene>
    <name evidence="1" type="ORF">AVDCRST_MAG56-6918</name>
</gene>
<proteinExistence type="predicted"/>
<dbReference type="EMBL" id="CADCTQ010000574">
    <property type="protein sequence ID" value="CAA9321188.1"/>
    <property type="molecule type" value="Genomic_DNA"/>
</dbReference>
<protein>
    <recommendedName>
        <fullName evidence="2">Transposase IS701-like DDE domain-containing protein</fullName>
    </recommendedName>
</protein>
<name>A0A6J4L7B0_9SPHI</name>
<dbReference type="AlphaFoldDB" id="A0A6J4L7B0"/>
<evidence type="ECO:0000313" key="1">
    <source>
        <dbReference type="EMBL" id="CAA9321188.1"/>
    </source>
</evidence>
<evidence type="ECO:0008006" key="2">
    <source>
        <dbReference type="Google" id="ProtNLM"/>
    </source>
</evidence>
<reference evidence="1" key="1">
    <citation type="submission" date="2020-02" db="EMBL/GenBank/DDBJ databases">
        <authorList>
            <person name="Meier V. D."/>
        </authorList>
    </citation>
    <scope>NUCLEOTIDE SEQUENCE</scope>
    <source>
        <strain evidence="1">AVDCRST_MAG56</strain>
    </source>
</reference>
<organism evidence="1">
    <name type="scientific">uncultured Cytophagales bacterium</name>
    <dbReference type="NCBI Taxonomy" id="158755"/>
    <lineage>
        <taxon>Bacteria</taxon>
        <taxon>Pseudomonadati</taxon>
        <taxon>Bacteroidota</taxon>
        <taxon>Sphingobacteriia</taxon>
        <taxon>Sphingobacteriales</taxon>
        <taxon>environmental samples</taxon>
    </lineage>
</organism>
<accession>A0A6J4L7B0</accession>